<keyword evidence="2" id="KW-1185">Reference proteome</keyword>
<proteinExistence type="predicted"/>
<dbReference type="EMBL" id="VLKQ01000007">
    <property type="protein sequence ID" value="TWI12167.1"/>
    <property type="molecule type" value="Genomic_DNA"/>
</dbReference>
<sequence length="425" mass="48671">MYKNAKIVFYFNQYFGIRLGEKVYAFNPKIEKFSLLRAFGSLVLHFWKNFKKPSKDAIKKNYRHLVYIETLNQKNAIIDVFTKMEEKDRKNVLFVLNNNVSLEGFDTIVFNNRKLFLSALLFFPKAVCLSGKYARKNKGIINTAHIYVNLAVFMASVKLFESYIQSSQCEKIVLTNDHNIKPLGLLLAAKNKRVPSYYIQHASVSEVFPKLLPDVALLEGQQAVDTYRKIGSLAKVQQLVGIARMDGLLAYKKRCDTEQISVGICLKPYYSEALLNELIAVVKKSKAVSRVVLRPHPGNSEKFYKFLESFDVEISNARQERPHEFIKNIDVMISGESSIILEAALMKVKTIYIDDGVAQFDLYGFVKHGITTPVAAIRDIEREINSLSYEAVEQHYQKCQYYCSTVNTVNENKSKELILNYLLEA</sequence>
<dbReference type="Proteomes" id="UP000319848">
    <property type="component" value="Unassembled WGS sequence"/>
</dbReference>
<dbReference type="OrthoDB" id="863394at2"/>
<reference evidence="1 2" key="1">
    <citation type="journal article" date="2015" name="Stand. Genomic Sci.">
        <title>Genomic Encyclopedia of Bacterial and Archaeal Type Strains, Phase III: the genomes of soil and plant-associated and newly described type strains.</title>
        <authorList>
            <person name="Whitman W.B."/>
            <person name="Woyke T."/>
            <person name="Klenk H.P."/>
            <person name="Zhou Y."/>
            <person name="Lilburn T.G."/>
            <person name="Beck B.J."/>
            <person name="De Vos P."/>
            <person name="Vandamme P."/>
            <person name="Eisen J.A."/>
            <person name="Garrity G."/>
            <person name="Hugenholtz P."/>
            <person name="Kyrpides N.C."/>
        </authorList>
    </citation>
    <scope>NUCLEOTIDE SEQUENCE [LARGE SCALE GENOMIC DNA]</scope>
    <source>
        <strain evidence="1 2">CGMCC 1.7270</strain>
    </source>
</reference>
<name>A0A562LX02_9FLAO</name>
<dbReference type="InterPro" id="IPR043148">
    <property type="entry name" value="TagF_C"/>
</dbReference>
<dbReference type="Gene3D" id="3.40.50.12580">
    <property type="match status" value="1"/>
</dbReference>
<evidence type="ECO:0008006" key="3">
    <source>
        <dbReference type="Google" id="ProtNLM"/>
    </source>
</evidence>
<organism evidence="1 2">
    <name type="scientific">Flavobacterium cauense R2A-7</name>
    <dbReference type="NCBI Taxonomy" id="1341154"/>
    <lineage>
        <taxon>Bacteria</taxon>
        <taxon>Pseudomonadati</taxon>
        <taxon>Bacteroidota</taxon>
        <taxon>Flavobacteriia</taxon>
        <taxon>Flavobacteriales</taxon>
        <taxon>Flavobacteriaceae</taxon>
        <taxon>Flavobacterium</taxon>
    </lineage>
</organism>
<comment type="caution">
    <text evidence="1">The sequence shown here is derived from an EMBL/GenBank/DDBJ whole genome shotgun (WGS) entry which is preliminary data.</text>
</comment>
<dbReference type="AlphaFoldDB" id="A0A562LX02"/>
<protein>
    <recommendedName>
        <fullName evidence="3">CDP-glycerol glycerophosphotransferase (TagB/SpsB family)</fullName>
    </recommendedName>
</protein>
<dbReference type="RefSeq" id="WP_035117413.1">
    <property type="nucleotide sequence ID" value="NZ_AVBI01000012.1"/>
</dbReference>
<gene>
    <name evidence="1" type="ORF">IP98_01741</name>
</gene>
<evidence type="ECO:0000313" key="2">
    <source>
        <dbReference type="Proteomes" id="UP000319848"/>
    </source>
</evidence>
<evidence type="ECO:0000313" key="1">
    <source>
        <dbReference type="EMBL" id="TWI12167.1"/>
    </source>
</evidence>
<accession>A0A562LX02</accession>